<dbReference type="PANTHER" id="PTHR25480">
    <property type="entry name" value="LEUCINE-RICH REPEAT-CONTAINING PROTEIN 73"/>
    <property type="match status" value="1"/>
</dbReference>
<feature type="domain" description="C-Maf-inducing protein PH" evidence="1">
    <location>
        <begin position="68"/>
        <end position="188"/>
    </location>
</feature>
<evidence type="ECO:0000313" key="2">
    <source>
        <dbReference type="EMBL" id="KAH3777131.1"/>
    </source>
</evidence>
<accession>A0A9D4EEH1</accession>
<dbReference type="Pfam" id="PF23066">
    <property type="entry name" value="PH_21"/>
    <property type="match status" value="1"/>
</dbReference>
<evidence type="ECO:0000313" key="3">
    <source>
        <dbReference type="Proteomes" id="UP000828390"/>
    </source>
</evidence>
<dbReference type="AlphaFoldDB" id="A0A9D4EEH1"/>
<gene>
    <name evidence="2" type="ORF">DPMN_178568</name>
</gene>
<dbReference type="InterPro" id="IPR056429">
    <property type="entry name" value="PH_CMIP"/>
</dbReference>
<dbReference type="SUPFAM" id="SSF50729">
    <property type="entry name" value="PH domain-like"/>
    <property type="match status" value="1"/>
</dbReference>
<dbReference type="Proteomes" id="UP000828390">
    <property type="component" value="Unassembled WGS sequence"/>
</dbReference>
<feature type="non-terminal residue" evidence="2">
    <location>
        <position position="449"/>
    </location>
</feature>
<sequence length="449" mass="51878">MAATTTLLISETIGCSSTDDANDETVEMLNDTNESIQSGEYWPSDTSIFPESPSISFSKHRNNICQQRFKLIHEGDIQLCRLNHTRTIVSKIMNSKYLRRWESHHIILDENEIQSTMATGYMETFIPYSSVEDVHIISRWDAGQKFCIRVSIQDGSLLLQANNSHLRDQWLYSIQWKKHMYKYEKLLTNARRPEVLVKEIKNMIDVSLHTPIQDPSVYQFPLDLVSELLQRNADVITKVAHENIIVALAPLLENNHPTQEICDFFSKHCKNSPRSSIVIELFTPVVQRILKHNMDFGKFPRMRQFVQEYIQALNCQNAGLEVVKDFIRSMHGPASMLYSLYEDKKLDKQDNICSNVVDQSEWERKVICYVGMMETMSLFEDWRYILGSLLQPIPFPNDALADDLFTPVDKVCDVHQTILGIREGKEGWFHLYCPGNIGCDDDGELWGQM</sequence>
<keyword evidence="3" id="KW-1185">Reference proteome</keyword>
<dbReference type="EMBL" id="JAIWYP010000009">
    <property type="protein sequence ID" value="KAH3777131.1"/>
    <property type="molecule type" value="Genomic_DNA"/>
</dbReference>
<name>A0A9D4EEH1_DREPO</name>
<reference evidence="2" key="1">
    <citation type="journal article" date="2019" name="bioRxiv">
        <title>The Genome of the Zebra Mussel, Dreissena polymorpha: A Resource for Invasive Species Research.</title>
        <authorList>
            <person name="McCartney M.A."/>
            <person name="Auch B."/>
            <person name="Kono T."/>
            <person name="Mallez S."/>
            <person name="Zhang Y."/>
            <person name="Obille A."/>
            <person name="Becker A."/>
            <person name="Abrahante J.E."/>
            <person name="Garbe J."/>
            <person name="Badalamenti J.P."/>
            <person name="Herman A."/>
            <person name="Mangelson H."/>
            <person name="Liachko I."/>
            <person name="Sullivan S."/>
            <person name="Sone E.D."/>
            <person name="Koren S."/>
            <person name="Silverstein K.A.T."/>
            <person name="Beckman K.B."/>
            <person name="Gohl D.M."/>
        </authorList>
    </citation>
    <scope>NUCLEOTIDE SEQUENCE</scope>
    <source>
        <strain evidence="2">Duluth1</strain>
        <tissue evidence="2">Whole animal</tissue>
    </source>
</reference>
<dbReference type="InterPro" id="IPR052813">
    <property type="entry name" value="CMIP"/>
</dbReference>
<dbReference type="PANTHER" id="PTHR25480:SF0">
    <property type="entry name" value="C-MAF-INDUCING PROTEIN"/>
    <property type="match status" value="1"/>
</dbReference>
<organism evidence="2 3">
    <name type="scientific">Dreissena polymorpha</name>
    <name type="common">Zebra mussel</name>
    <name type="synonym">Mytilus polymorpha</name>
    <dbReference type="NCBI Taxonomy" id="45954"/>
    <lineage>
        <taxon>Eukaryota</taxon>
        <taxon>Metazoa</taxon>
        <taxon>Spiralia</taxon>
        <taxon>Lophotrochozoa</taxon>
        <taxon>Mollusca</taxon>
        <taxon>Bivalvia</taxon>
        <taxon>Autobranchia</taxon>
        <taxon>Heteroconchia</taxon>
        <taxon>Euheterodonta</taxon>
        <taxon>Imparidentia</taxon>
        <taxon>Neoheterodontei</taxon>
        <taxon>Myida</taxon>
        <taxon>Dreissenoidea</taxon>
        <taxon>Dreissenidae</taxon>
        <taxon>Dreissena</taxon>
    </lineage>
</organism>
<reference evidence="2" key="2">
    <citation type="submission" date="2020-11" db="EMBL/GenBank/DDBJ databases">
        <authorList>
            <person name="McCartney M.A."/>
            <person name="Auch B."/>
            <person name="Kono T."/>
            <person name="Mallez S."/>
            <person name="Becker A."/>
            <person name="Gohl D.M."/>
            <person name="Silverstein K.A.T."/>
            <person name="Koren S."/>
            <person name="Bechman K.B."/>
            <person name="Herman A."/>
            <person name="Abrahante J.E."/>
            <person name="Garbe J."/>
        </authorList>
    </citation>
    <scope>NUCLEOTIDE SEQUENCE</scope>
    <source>
        <strain evidence="2">Duluth1</strain>
        <tissue evidence="2">Whole animal</tissue>
    </source>
</reference>
<protein>
    <recommendedName>
        <fullName evidence="1">C-Maf-inducing protein PH domain-containing protein</fullName>
    </recommendedName>
</protein>
<evidence type="ECO:0000259" key="1">
    <source>
        <dbReference type="Pfam" id="PF23066"/>
    </source>
</evidence>
<proteinExistence type="predicted"/>
<comment type="caution">
    <text evidence="2">The sequence shown here is derived from an EMBL/GenBank/DDBJ whole genome shotgun (WGS) entry which is preliminary data.</text>
</comment>